<keyword evidence="3 12" id="KW-0808">Transferase</keyword>
<dbReference type="InterPro" id="IPR002646">
    <property type="entry name" value="PolA_pol_head_dom"/>
</dbReference>
<dbReference type="Gene3D" id="3.30.460.10">
    <property type="entry name" value="Beta Polymerase, domain 2"/>
    <property type="match status" value="1"/>
</dbReference>
<evidence type="ECO:0000256" key="4">
    <source>
        <dbReference type="ARBA" id="ARBA00022694"/>
    </source>
</evidence>
<dbReference type="STRING" id="82374.NZ47_00570"/>
<dbReference type="GO" id="GO:0004810">
    <property type="term" value="F:CCA tRNA nucleotidyltransferase activity"/>
    <property type="evidence" value="ECO:0007669"/>
    <property type="project" value="InterPro"/>
</dbReference>
<dbReference type="CDD" id="cd00077">
    <property type="entry name" value="HDc"/>
    <property type="match status" value="1"/>
</dbReference>
<keyword evidence="9" id="KW-0067">ATP-binding</keyword>
<dbReference type="InterPro" id="IPR043519">
    <property type="entry name" value="NT_sf"/>
</dbReference>
<sequence>MTENEFAIQIREAGGTLYIVGGWVRDKLMGKDPHDKDYVVVGLSKENFAICFPAAKLIGNAFPVFLVKIDGISCEVAFARKERKVGTGYTGFEIVAHEDITIEEDLYRRDTTVNSIAMEVLTGKIIDLYGGRRDIEDKILRPISKHFSEDPVRALRVARQATQLGFEVSEELIDAMKDCREELRGEPSERIFGELKKALETSKPSVFFQVLGKSELLETLFPEIYALIGKTQPVDFHPEGDAYNHTMLVADKVAASTDNVVAVFAGLVHDIGKGVTPKEMLPHHYDHEKKGLDVLKSWNKRAKFPNQWIRAGSLVIEEHMRAPLMQKPGKITELILHLHKMSSYLPPEDFCHIIRADHGQLPKYLERYTELRDVLLSIDGNMAPEGVRGKALGDWLWQKRVRACAQWLKD</sequence>
<dbReference type="InterPro" id="IPR032828">
    <property type="entry name" value="PolyA_RNA-bd"/>
</dbReference>
<evidence type="ECO:0000256" key="1">
    <source>
        <dbReference type="ARBA" id="ARBA00001946"/>
    </source>
</evidence>
<evidence type="ECO:0000256" key="11">
    <source>
        <dbReference type="ARBA" id="ARBA00022884"/>
    </source>
</evidence>
<evidence type="ECO:0000256" key="5">
    <source>
        <dbReference type="ARBA" id="ARBA00022695"/>
    </source>
</evidence>
<keyword evidence="4" id="KW-0819">tRNA processing</keyword>
<evidence type="ECO:0000256" key="2">
    <source>
        <dbReference type="ARBA" id="ARBA00022596"/>
    </source>
</evidence>
<dbReference type="Pfam" id="PF12627">
    <property type="entry name" value="PolyA_pol_RNAbd"/>
    <property type="match status" value="1"/>
</dbReference>
<dbReference type="PANTHER" id="PTHR47545:SF1">
    <property type="entry name" value="MULTIFUNCTIONAL CCA PROTEIN"/>
    <property type="match status" value="1"/>
</dbReference>
<dbReference type="SUPFAM" id="SSF81891">
    <property type="entry name" value="Poly A polymerase C-terminal region-like"/>
    <property type="match status" value="1"/>
</dbReference>
<dbReference type="CDD" id="cd05398">
    <property type="entry name" value="NT_ClassII-CCAase"/>
    <property type="match status" value="1"/>
</dbReference>
<keyword evidence="6" id="KW-0479">Metal-binding</keyword>
<evidence type="ECO:0000256" key="3">
    <source>
        <dbReference type="ARBA" id="ARBA00022679"/>
    </source>
</evidence>
<dbReference type="InterPro" id="IPR003607">
    <property type="entry name" value="HD/PDEase_dom"/>
</dbReference>
<comment type="similarity">
    <text evidence="12">Belongs to the tRNA nucleotidyltransferase/poly(A) polymerase family.</text>
</comment>
<gene>
    <name evidence="14" type="ORF">NZ47_00570</name>
</gene>
<dbReference type="PROSITE" id="PS51831">
    <property type="entry name" value="HD"/>
    <property type="match status" value="1"/>
</dbReference>
<dbReference type="Pfam" id="PF01966">
    <property type="entry name" value="HD"/>
    <property type="match status" value="1"/>
</dbReference>
<feature type="domain" description="HD" evidence="13">
    <location>
        <begin position="242"/>
        <end position="341"/>
    </location>
</feature>
<proteinExistence type="inferred from homology"/>
<dbReference type="PIRSF" id="PIRSF000813">
    <property type="entry name" value="CCA_bact"/>
    <property type="match status" value="1"/>
</dbReference>
<keyword evidence="15" id="KW-1185">Reference proteome</keyword>
<dbReference type="GO" id="GO:0005524">
    <property type="term" value="F:ATP binding"/>
    <property type="evidence" value="ECO:0007669"/>
    <property type="project" value="UniProtKB-KW"/>
</dbReference>
<keyword evidence="8" id="KW-0692">RNA repair</keyword>
<dbReference type="GO" id="GO:0042245">
    <property type="term" value="P:RNA repair"/>
    <property type="evidence" value="ECO:0007669"/>
    <property type="project" value="UniProtKB-KW"/>
</dbReference>
<evidence type="ECO:0000256" key="7">
    <source>
        <dbReference type="ARBA" id="ARBA00022741"/>
    </source>
</evidence>
<reference evidence="14 15" key="1">
    <citation type="journal article" date="2013" name="PLoS ONE">
        <title>Identification and characterization of three novel lipases belonging to families II and V from Anaerovibrio lipolyticus 5ST.</title>
        <authorList>
            <person name="Prive F."/>
            <person name="Kaderbhai N.N."/>
            <person name="Girdwood S."/>
            <person name="Worgan H.J."/>
            <person name="Pinloche E."/>
            <person name="Scollan N.D."/>
            <person name="Huws S.A."/>
            <person name="Newbold C.J."/>
        </authorList>
    </citation>
    <scope>NUCLEOTIDE SEQUENCE [LARGE SCALE GENOMIC DNA]</scope>
    <source>
        <strain evidence="14 15">5S</strain>
    </source>
</reference>
<dbReference type="SUPFAM" id="SSF81301">
    <property type="entry name" value="Nucleotidyltransferase"/>
    <property type="match status" value="1"/>
</dbReference>
<keyword evidence="5 14" id="KW-0548">Nucleotidyltransferase</keyword>
<dbReference type="Pfam" id="PF01743">
    <property type="entry name" value="PolyA_pol"/>
    <property type="match status" value="1"/>
</dbReference>
<dbReference type="GO" id="GO:0046872">
    <property type="term" value="F:metal ion binding"/>
    <property type="evidence" value="ECO:0007669"/>
    <property type="project" value="UniProtKB-KW"/>
</dbReference>
<dbReference type="InterPro" id="IPR012006">
    <property type="entry name" value="CCA_bact"/>
</dbReference>
<comment type="caution">
    <text evidence="14">The sequence shown here is derived from an EMBL/GenBank/DDBJ whole genome shotgun (WGS) entry which is preliminary data.</text>
</comment>
<protein>
    <submittedName>
        <fullName evidence="14">tRNA adenylyltransferase</fullName>
    </submittedName>
</protein>
<dbReference type="GO" id="GO:0001680">
    <property type="term" value="P:tRNA 3'-terminal CCA addition"/>
    <property type="evidence" value="ECO:0007669"/>
    <property type="project" value="InterPro"/>
</dbReference>
<evidence type="ECO:0000313" key="15">
    <source>
        <dbReference type="Proteomes" id="UP000030993"/>
    </source>
</evidence>
<dbReference type="InterPro" id="IPR050124">
    <property type="entry name" value="tRNA_CCA-adding_enzyme"/>
</dbReference>
<dbReference type="PANTHER" id="PTHR47545">
    <property type="entry name" value="MULTIFUNCTIONAL CCA PROTEIN"/>
    <property type="match status" value="1"/>
</dbReference>
<dbReference type="Gene3D" id="1.10.3090.10">
    <property type="entry name" value="cca-adding enzyme, domain 2"/>
    <property type="match status" value="1"/>
</dbReference>
<evidence type="ECO:0000259" key="13">
    <source>
        <dbReference type="PROSITE" id="PS51831"/>
    </source>
</evidence>
<name>A0A0B2K325_9FIRM</name>
<keyword evidence="10" id="KW-0460">Magnesium</keyword>
<evidence type="ECO:0000256" key="6">
    <source>
        <dbReference type="ARBA" id="ARBA00022723"/>
    </source>
</evidence>
<dbReference type="InterPro" id="IPR006674">
    <property type="entry name" value="HD_domain"/>
</dbReference>
<evidence type="ECO:0000256" key="9">
    <source>
        <dbReference type="ARBA" id="ARBA00022840"/>
    </source>
</evidence>
<keyword evidence="11 12" id="KW-0694">RNA-binding</keyword>
<dbReference type="AlphaFoldDB" id="A0A0B2K325"/>
<accession>A0A0B2K325</accession>
<dbReference type="eggNOG" id="COG0617">
    <property type="taxonomic scope" value="Bacteria"/>
</dbReference>
<keyword evidence="7" id="KW-0547">Nucleotide-binding</keyword>
<dbReference type="RefSeq" id="WP_039205706.1">
    <property type="nucleotide sequence ID" value="NZ_JSCE01000009.1"/>
</dbReference>
<organism evidence="14 15">
    <name type="scientific">Anaerovibrio lipolyticus</name>
    <dbReference type="NCBI Taxonomy" id="82374"/>
    <lineage>
        <taxon>Bacteria</taxon>
        <taxon>Bacillati</taxon>
        <taxon>Bacillota</taxon>
        <taxon>Negativicutes</taxon>
        <taxon>Selenomonadales</taxon>
        <taxon>Selenomonadaceae</taxon>
        <taxon>Anaerovibrio</taxon>
    </lineage>
</organism>
<dbReference type="EMBL" id="JSCE01000009">
    <property type="protein sequence ID" value="KHM53161.1"/>
    <property type="molecule type" value="Genomic_DNA"/>
</dbReference>
<evidence type="ECO:0000313" key="14">
    <source>
        <dbReference type="EMBL" id="KHM53161.1"/>
    </source>
</evidence>
<keyword evidence="2" id="KW-0533">Nickel</keyword>
<comment type="cofactor">
    <cofactor evidence="1">
        <name>Mg(2+)</name>
        <dbReference type="ChEBI" id="CHEBI:18420"/>
    </cofactor>
</comment>
<dbReference type="GO" id="GO:0003723">
    <property type="term" value="F:RNA binding"/>
    <property type="evidence" value="ECO:0007669"/>
    <property type="project" value="UniProtKB-KW"/>
</dbReference>
<evidence type="ECO:0000256" key="12">
    <source>
        <dbReference type="RuleBase" id="RU003953"/>
    </source>
</evidence>
<evidence type="ECO:0000256" key="8">
    <source>
        <dbReference type="ARBA" id="ARBA00022800"/>
    </source>
</evidence>
<dbReference type="Proteomes" id="UP000030993">
    <property type="component" value="Unassembled WGS sequence"/>
</dbReference>
<evidence type="ECO:0000256" key="10">
    <source>
        <dbReference type="ARBA" id="ARBA00022842"/>
    </source>
</evidence>